<dbReference type="OrthoDB" id="10589304at2759"/>
<keyword evidence="5 7" id="KW-0472">Membrane</keyword>
<evidence type="ECO:0000313" key="8">
    <source>
        <dbReference type="EMBL" id="OXA62816.1"/>
    </source>
</evidence>
<feature type="compositionally biased region" description="Polar residues" evidence="6">
    <location>
        <begin position="1"/>
        <end position="10"/>
    </location>
</feature>
<keyword evidence="4 7" id="KW-1133">Transmembrane helix</keyword>
<dbReference type="EMBL" id="LNIX01000001">
    <property type="protein sequence ID" value="OXA62816.1"/>
    <property type="molecule type" value="Genomic_DNA"/>
</dbReference>
<accession>A0A226F1K2</accession>
<dbReference type="GO" id="GO:0005886">
    <property type="term" value="C:plasma membrane"/>
    <property type="evidence" value="ECO:0007669"/>
    <property type="project" value="UniProtKB-SubCell"/>
</dbReference>
<reference evidence="8 9" key="1">
    <citation type="submission" date="2015-12" db="EMBL/GenBank/DDBJ databases">
        <title>The genome of Folsomia candida.</title>
        <authorList>
            <person name="Faddeeva A."/>
            <person name="Derks M.F."/>
            <person name="Anvar Y."/>
            <person name="Smit S."/>
            <person name="Van Straalen N."/>
            <person name="Roelofs D."/>
        </authorList>
    </citation>
    <scope>NUCLEOTIDE SEQUENCE [LARGE SCALE GENOMIC DNA]</scope>
    <source>
        <strain evidence="8 9">VU population</strain>
        <tissue evidence="8">Whole body</tissue>
    </source>
</reference>
<feature type="transmembrane region" description="Helical" evidence="7">
    <location>
        <begin position="115"/>
        <end position="137"/>
    </location>
</feature>
<evidence type="ECO:0000256" key="2">
    <source>
        <dbReference type="ARBA" id="ARBA00022475"/>
    </source>
</evidence>
<evidence type="ECO:0000256" key="3">
    <source>
        <dbReference type="ARBA" id="ARBA00022692"/>
    </source>
</evidence>
<evidence type="ECO:0000313" key="9">
    <source>
        <dbReference type="Proteomes" id="UP000198287"/>
    </source>
</evidence>
<dbReference type="Proteomes" id="UP000198287">
    <property type="component" value="Unassembled WGS sequence"/>
</dbReference>
<feature type="transmembrane region" description="Helical" evidence="7">
    <location>
        <begin position="474"/>
        <end position="493"/>
    </location>
</feature>
<gene>
    <name evidence="8" type="ORF">Fcan01_02504</name>
</gene>
<keyword evidence="3 7" id="KW-0812">Transmembrane</keyword>
<evidence type="ECO:0000256" key="7">
    <source>
        <dbReference type="SAM" id="Phobius"/>
    </source>
</evidence>
<name>A0A226F1K2_FOLCA</name>
<protein>
    <recommendedName>
        <fullName evidence="10">Gustatory receptor</fullName>
    </recommendedName>
</protein>
<organism evidence="8 9">
    <name type="scientific">Folsomia candida</name>
    <name type="common">Springtail</name>
    <dbReference type="NCBI Taxonomy" id="158441"/>
    <lineage>
        <taxon>Eukaryota</taxon>
        <taxon>Metazoa</taxon>
        <taxon>Ecdysozoa</taxon>
        <taxon>Arthropoda</taxon>
        <taxon>Hexapoda</taxon>
        <taxon>Collembola</taxon>
        <taxon>Entomobryomorpha</taxon>
        <taxon>Isotomoidea</taxon>
        <taxon>Isotomidae</taxon>
        <taxon>Proisotominae</taxon>
        <taxon>Folsomia</taxon>
    </lineage>
</organism>
<feature type="transmembrane region" description="Helical" evidence="7">
    <location>
        <begin position="251"/>
        <end position="271"/>
    </location>
</feature>
<proteinExistence type="predicted"/>
<dbReference type="GO" id="GO:0050909">
    <property type="term" value="P:sensory perception of taste"/>
    <property type="evidence" value="ECO:0007669"/>
    <property type="project" value="InterPro"/>
</dbReference>
<keyword evidence="9" id="KW-1185">Reference proteome</keyword>
<dbReference type="AlphaFoldDB" id="A0A226F1K2"/>
<dbReference type="InterPro" id="IPR013604">
    <property type="entry name" value="7TM_chemorcpt"/>
</dbReference>
<evidence type="ECO:0000256" key="1">
    <source>
        <dbReference type="ARBA" id="ARBA00004651"/>
    </source>
</evidence>
<sequence length="538" mass="60596">MDRPTSTDANSDAPLDNKLVGQTPDNDQKLATASGNIMKAFATIRIMAYVFGRLPFQIAKKKNGMYAFVFKKYSAPAIYFYITSSMLGIIFFMLCIGYVSIFFDVNVSKVKDRTAVPTAITVSWLYLTLSGSIYTMFRGKEYLHYLNYWNRAIAILNCDPSEGARRSALIDNAHCLMLILLFTGFYGSKQAPSLHEGAASIANALVRLFIQDIGISEEFSKIVSNQSDCNMRKKVYSTLDYDSASFTVWKLLGFIIQIYALYGSLCVIIQFRFYCRLLRNMAYIWNERFQNLLHGGATHISEDPSDQNKRRLSLRFIMKDHLIVVQMFKLTENAFASTLQSFYTVQIVNMCSELYFLSAMRGVSTCDKLITDLQGEQQVIVKACLKLDKDLDLAPVLKSSSSKFFADPCSPVQFKILQEAIVALVLLLQTLRITFSITMDASLAYEEIHSLIFSFAGNNPIHITAGKYFVVNKALISVIAGSIFTYYVILLQFRPGNFDTKDFCVESVCSDLNSYKEYSGVDVQCSKVFLNSNSTTTP</sequence>
<evidence type="ECO:0000256" key="6">
    <source>
        <dbReference type="SAM" id="MobiDB-lite"/>
    </source>
</evidence>
<comment type="caution">
    <text evidence="8">The sequence shown here is derived from an EMBL/GenBank/DDBJ whole genome shotgun (WGS) entry which is preliminary data.</text>
</comment>
<comment type="subcellular location">
    <subcellularLocation>
        <location evidence="1">Cell membrane</location>
        <topology evidence="1">Multi-pass membrane protein</topology>
    </subcellularLocation>
</comment>
<keyword evidence="2" id="KW-1003">Cell membrane</keyword>
<evidence type="ECO:0000256" key="5">
    <source>
        <dbReference type="ARBA" id="ARBA00023136"/>
    </source>
</evidence>
<evidence type="ECO:0000256" key="4">
    <source>
        <dbReference type="ARBA" id="ARBA00022989"/>
    </source>
</evidence>
<feature type="region of interest" description="Disordered" evidence="6">
    <location>
        <begin position="1"/>
        <end position="26"/>
    </location>
</feature>
<dbReference type="Pfam" id="PF08395">
    <property type="entry name" value="7tm_7"/>
    <property type="match status" value="1"/>
</dbReference>
<evidence type="ECO:0008006" key="10">
    <source>
        <dbReference type="Google" id="ProtNLM"/>
    </source>
</evidence>
<feature type="transmembrane region" description="Helical" evidence="7">
    <location>
        <begin position="77"/>
        <end position="103"/>
    </location>
</feature>